<dbReference type="Gene3D" id="3.40.50.1000">
    <property type="entry name" value="HAD superfamily/HAD-like"/>
    <property type="match status" value="2"/>
</dbReference>
<evidence type="ECO:0000313" key="2">
    <source>
        <dbReference type="Proteomes" id="UP000275579"/>
    </source>
</evidence>
<protein>
    <submittedName>
        <fullName evidence="1">TIGR01458 family HAD-type hydrolase</fullName>
    </submittedName>
</protein>
<dbReference type="Proteomes" id="UP000275579">
    <property type="component" value="Chromosome"/>
</dbReference>
<dbReference type="Pfam" id="PF13344">
    <property type="entry name" value="Hydrolase_6"/>
    <property type="match status" value="1"/>
</dbReference>
<name>A0A3Q9K759_9ACTN</name>
<sequence length="274" mass="28412">MKGIGAVLIDIDGVLTVSWKALPGAVMAMERLRAAGLPLLLVTNTTSRTRAVVAGRLAREGFPVGVDDILTAPAATAAYLREHHPDARCLLINSGEVRADLEGVEVVEEGTGESGPGAPDVVVFGGAGEEFSYPALNTVFRHLQRGAPLVAMHRNLYWRTADGLDLDTGAFLAGLERAAGVEATVTGKPAEAFFATALAQLGAPASETLMVGDDIESDVLAAQRHGLTGVLVKTGKYLPETHRAATGTPDHVLDSFAGLPALLGLPGAQEPPAQ</sequence>
<dbReference type="GO" id="GO:0016791">
    <property type="term" value="F:phosphatase activity"/>
    <property type="evidence" value="ECO:0007669"/>
    <property type="project" value="TreeGrafter"/>
</dbReference>
<dbReference type="PANTHER" id="PTHR19288:SF46">
    <property type="entry name" value="HALOACID DEHALOGENASE-LIKE HYDROLASE DOMAIN-CONTAINING PROTEIN 2"/>
    <property type="match status" value="1"/>
</dbReference>
<dbReference type="GO" id="GO:0005737">
    <property type="term" value="C:cytoplasm"/>
    <property type="evidence" value="ECO:0007669"/>
    <property type="project" value="TreeGrafter"/>
</dbReference>
<dbReference type="InterPro" id="IPR036412">
    <property type="entry name" value="HAD-like_sf"/>
</dbReference>
<dbReference type="SUPFAM" id="SSF56784">
    <property type="entry name" value="HAD-like"/>
    <property type="match status" value="1"/>
</dbReference>
<dbReference type="EMBL" id="CP029042">
    <property type="protein sequence ID" value="AZS70601.1"/>
    <property type="molecule type" value="Genomic_DNA"/>
</dbReference>
<dbReference type="Pfam" id="PF13242">
    <property type="entry name" value="Hydrolase_like"/>
    <property type="match status" value="1"/>
</dbReference>
<dbReference type="PANTHER" id="PTHR19288">
    <property type="entry name" value="4-NITROPHENYLPHOSPHATASE-RELATED"/>
    <property type="match status" value="1"/>
</dbReference>
<dbReference type="InterPro" id="IPR006357">
    <property type="entry name" value="HAD-SF_hydro_IIA"/>
</dbReference>
<keyword evidence="1" id="KW-0378">Hydrolase</keyword>
<proteinExistence type="predicted"/>
<dbReference type="RefSeq" id="WP_127149772.1">
    <property type="nucleotide sequence ID" value="NZ_CP029042.1"/>
</dbReference>
<accession>A0A3Q9K759</accession>
<dbReference type="InterPro" id="IPR023214">
    <property type="entry name" value="HAD_sf"/>
</dbReference>
<dbReference type="NCBIfam" id="TIGR01460">
    <property type="entry name" value="HAD-SF-IIA"/>
    <property type="match status" value="1"/>
</dbReference>
<evidence type="ECO:0000313" key="1">
    <source>
        <dbReference type="EMBL" id="AZS70601.1"/>
    </source>
</evidence>
<reference evidence="1 2" key="1">
    <citation type="submission" date="2018-04" db="EMBL/GenBank/DDBJ databases">
        <title>Complete genome sequences of Streptomyces lydicus strain WYEC and characterization of antagonistic properties of biological control agents.</title>
        <authorList>
            <person name="Mariita R.M."/>
            <person name="Sello J.K."/>
        </authorList>
    </citation>
    <scope>NUCLEOTIDE SEQUENCE [LARGE SCALE GENOMIC DNA]</scope>
    <source>
        <strain evidence="1 2">WYEC 108</strain>
    </source>
</reference>
<dbReference type="AlphaFoldDB" id="A0A3Q9K759"/>
<gene>
    <name evidence="1" type="ORF">DDE74_06270</name>
</gene>
<organism evidence="1 2">
    <name type="scientific">Streptomyces lydicus</name>
    <dbReference type="NCBI Taxonomy" id="47763"/>
    <lineage>
        <taxon>Bacteria</taxon>
        <taxon>Bacillati</taxon>
        <taxon>Actinomycetota</taxon>
        <taxon>Actinomycetes</taxon>
        <taxon>Kitasatosporales</taxon>
        <taxon>Streptomycetaceae</taxon>
        <taxon>Streptomyces</taxon>
    </lineage>
</organism>